<dbReference type="Pfam" id="PF01614">
    <property type="entry name" value="IclR_C"/>
    <property type="match status" value="1"/>
</dbReference>
<reference evidence="6 7" key="1">
    <citation type="submission" date="2009-03" db="EMBL/GenBank/DDBJ databases">
        <title>Comparison of the complete genome sequences of Rhodococcus erythropolis PR4 and Rhodococcus opacus B4.</title>
        <authorList>
            <person name="Takarada H."/>
            <person name="Sekine M."/>
            <person name="Hosoyama A."/>
            <person name="Yamada R."/>
            <person name="Fujisawa T."/>
            <person name="Omata S."/>
            <person name="Shimizu A."/>
            <person name="Tsukatani N."/>
            <person name="Tanikawa S."/>
            <person name="Fujita N."/>
            <person name="Harayama S."/>
        </authorList>
    </citation>
    <scope>NUCLEOTIDE SEQUENCE [LARGE SCALE GENOMIC DNA]</scope>
    <source>
        <strain evidence="6 7">B4</strain>
    </source>
</reference>
<dbReference type="Gene3D" id="1.10.10.10">
    <property type="entry name" value="Winged helix-like DNA-binding domain superfamily/Winged helix DNA-binding domain"/>
    <property type="match status" value="1"/>
</dbReference>
<dbReference type="OrthoDB" id="5112988at2"/>
<dbReference type="STRING" id="632772.ROP_46430"/>
<proteinExistence type="predicted"/>
<dbReference type="PROSITE" id="PS51077">
    <property type="entry name" value="HTH_ICLR"/>
    <property type="match status" value="1"/>
</dbReference>
<evidence type="ECO:0000313" key="7">
    <source>
        <dbReference type="Proteomes" id="UP000002212"/>
    </source>
</evidence>
<dbReference type="Gene3D" id="3.30.450.40">
    <property type="match status" value="1"/>
</dbReference>
<dbReference type="GO" id="GO:0003700">
    <property type="term" value="F:DNA-binding transcription factor activity"/>
    <property type="evidence" value="ECO:0007669"/>
    <property type="project" value="TreeGrafter"/>
</dbReference>
<dbReference type="SUPFAM" id="SSF46785">
    <property type="entry name" value="Winged helix' DNA-binding domain"/>
    <property type="match status" value="1"/>
</dbReference>
<dbReference type="InterPro" id="IPR036390">
    <property type="entry name" value="WH_DNA-bd_sf"/>
</dbReference>
<keyword evidence="1" id="KW-0805">Transcription regulation</keyword>
<dbReference type="PATRIC" id="fig|632772.20.peg.4855"/>
<organism evidence="6 7">
    <name type="scientific">Rhodococcus opacus (strain B4)</name>
    <dbReference type="NCBI Taxonomy" id="632772"/>
    <lineage>
        <taxon>Bacteria</taxon>
        <taxon>Bacillati</taxon>
        <taxon>Actinomycetota</taxon>
        <taxon>Actinomycetes</taxon>
        <taxon>Mycobacteriales</taxon>
        <taxon>Nocardiaceae</taxon>
        <taxon>Rhodococcus</taxon>
    </lineage>
</organism>
<dbReference type="Pfam" id="PF09339">
    <property type="entry name" value="HTH_IclR"/>
    <property type="match status" value="1"/>
</dbReference>
<protein>
    <submittedName>
        <fullName evidence="6">Putative IclR family transcriptional regulator</fullName>
    </submittedName>
</protein>
<dbReference type="Proteomes" id="UP000002212">
    <property type="component" value="Chromosome"/>
</dbReference>
<evidence type="ECO:0000259" key="5">
    <source>
        <dbReference type="PROSITE" id="PS51078"/>
    </source>
</evidence>
<dbReference type="KEGG" id="rop:ROP_46430"/>
<dbReference type="InterPro" id="IPR005471">
    <property type="entry name" value="Tscrpt_reg_IclR_N"/>
</dbReference>
<evidence type="ECO:0000256" key="1">
    <source>
        <dbReference type="ARBA" id="ARBA00023015"/>
    </source>
</evidence>
<feature type="domain" description="IclR-ED" evidence="5">
    <location>
        <begin position="68"/>
        <end position="247"/>
    </location>
</feature>
<dbReference type="RefSeq" id="WP_012691808.1">
    <property type="nucleotide sequence ID" value="NC_012522.1"/>
</dbReference>
<keyword evidence="3" id="KW-0804">Transcription</keyword>
<evidence type="ECO:0000313" key="6">
    <source>
        <dbReference type="EMBL" id="BAH52890.1"/>
    </source>
</evidence>
<dbReference type="GO" id="GO:0003677">
    <property type="term" value="F:DNA binding"/>
    <property type="evidence" value="ECO:0007669"/>
    <property type="project" value="UniProtKB-KW"/>
</dbReference>
<dbReference type="HOGENOM" id="CLU_062618_5_3_11"/>
<dbReference type="PROSITE" id="PS51078">
    <property type="entry name" value="ICLR_ED"/>
    <property type="match status" value="1"/>
</dbReference>
<evidence type="ECO:0000259" key="4">
    <source>
        <dbReference type="PROSITE" id="PS51077"/>
    </source>
</evidence>
<feature type="domain" description="HTH iclR-type" evidence="4">
    <location>
        <begin position="14"/>
        <end position="74"/>
    </location>
</feature>
<dbReference type="EMBL" id="AP011115">
    <property type="protein sequence ID" value="BAH52890.1"/>
    <property type="molecule type" value="Genomic_DNA"/>
</dbReference>
<name>C1BB37_RHOOB</name>
<evidence type="ECO:0000256" key="2">
    <source>
        <dbReference type="ARBA" id="ARBA00023125"/>
    </source>
</evidence>
<dbReference type="PANTHER" id="PTHR30136">
    <property type="entry name" value="HELIX-TURN-HELIX TRANSCRIPTIONAL REGULATOR, ICLR FAMILY"/>
    <property type="match status" value="1"/>
</dbReference>
<dbReference type="AlphaFoldDB" id="C1BB37"/>
<dbReference type="GO" id="GO:0045892">
    <property type="term" value="P:negative regulation of DNA-templated transcription"/>
    <property type="evidence" value="ECO:0007669"/>
    <property type="project" value="TreeGrafter"/>
</dbReference>
<dbReference type="InterPro" id="IPR029016">
    <property type="entry name" value="GAF-like_dom_sf"/>
</dbReference>
<dbReference type="SUPFAM" id="SSF55781">
    <property type="entry name" value="GAF domain-like"/>
    <property type="match status" value="1"/>
</dbReference>
<evidence type="ECO:0000256" key="3">
    <source>
        <dbReference type="ARBA" id="ARBA00023163"/>
    </source>
</evidence>
<accession>C1BB37</accession>
<sequence length="248" mass="27038">MTALEPTYGDAKEHRTVSRVTRILELAAGHDRGVRLSEISAELDAPHSSIHALVKGLVANGYLRDTGGAYVIGPAVYALLGARPTLERVARAGMGRLHTEFDETVTLVSLVGESVVYTDALESTQPIRYSPTLRIRRPLYPTSAGKCFLANMTERSRENYITAHFPDDTERSRVREELSTVAEQGVAINRAETLPDLYAVSAPIFDIGQVAAVITIAGPVRRFVDRLDDFLDATKGTAQMISAQLEQG</sequence>
<dbReference type="InterPro" id="IPR014757">
    <property type="entry name" value="Tscrpt_reg_IclR_C"/>
</dbReference>
<dbReference type="InterPro" id="IPR050707">
    <property type="entry name" value="HTH_MetabolicPath_Reg"/>
</dbReference>
<gene>
    <name evidence="6" type="ordered locus">ROP_46430</name>
</gene>
<dbReference type="PANTHER" id="PTHR30136:SF24">
    <property type="entry name" value="HTH-TYPE TRANSCRIPTIONAL REPRESSOR ALLR"/>
    <property type="match status" value="1"/>
</dbReference>
<dbReference type="InterPro" id="IPR036388">
    <property type="entry name" value="WH-like_DNA-bd_sf"/>
</dbReference>
<keyword evidence="2" id="KW-0238">DNA-binding</keyword>